<dbReference type="GO" id="GO:0003677">
    <property type="term" value="F:DNA binding"/>
    <property type="evidence" value="ECO:0007669"/>
    <property type="project" value="InterPro"/>
</dbReference>
<comment type="similarity">
    <text evidence="2">Belongs to the bacterial histone-like protein family.</text>
</comment>
<evidence type="ECO:0000256" key="1">
    <source>
        <dbReference type="ARBA" id="ARBA00021922"/>
    </source>
</evidence>
<accession>A0A6F9XNZ8</accession>
<dbReference type="Proteomes" id="UP000494265">
    <property type="component" value="Unassembled WGS sequence"/>
</dbReference>
<evidence type="ECO:0000313" key="3">
    <source>
        <dbReference type="EMBL" id="GET06972.1"/>
    </source>
</evidence>
<dbReference type="SMART" id="SM00411">
    <property type="entry name" value="BHL"/>
    <property type="match status" value="1"/>
</dbReference>
<dbReference type="AlphaFoldDB" id="A0A6F9XNZ8"/>
<dbReference type="Pfam" id="PF00216">
    <property type="entry name" value="Bac_DNA_binding"/>
    <property type="match status" value="1"/>
</dbReference>
<name>A0A6F9XNZ8_9LACO</name>
<protein>
    <recommendedName>
        <fullName evidence="1">DNA-binding protein HU</fullName>
    </recommendedName>
</protein>
<gene>
    <name evidence="3" type="ORF">SY212_20020</name>
</gene>
<evidence type="ECO:0000256" key="2">
    <source>
        <dbReference type="RuleBase" id="RU003939"/>
    </source>
</evidence>
<reference evidence="3" key="1">
    <citation type="submission" date="2019-10" db="EMBL/GenBank/DDBJ databases">
        <title>Lactobacillus agilis SY212 Whole Genome Sequencing Project.</title>
        <authorList>
            <person name="Suzuki S."/>
            <person name="Endo A."/>
            <person name="Maeno S."/>
            <person name="Shiwa Y."/>
            <person name="Matsutani M."/>
            <person name="Kajikawa A."/>
        </authorList>
    </citation>
    <scope>NUCLEOTIDE SEQUENCE</scope>
    <source>
        <strain evidence="3">SY212</strain>
    </source>
</reference>
<dbReference type="SUPFAM" id="SSF47729">
    <property type="entry name" value="IHF-like DNA-binding proteins"/>
    <property type="match status" value="1"/>
</dbReference>
<organism evidence="3">
    <name type="scientific">Ligilactobacillus agilis</name>
    <dbReference type="NCBI Taxonomy" id="1601"/>
    <lineage>
        <taxon>Bacteria</taxon>
        <taxon>Bacillati</taxon>
        <taxon>Bacillota</taxon>
        <taxon>Bacilli</taxon>
        <taxon>Lactobacillales</taxon>
        <taxon>Lactobacillaceae</taxon>
        <taxon>Ligilactobacillus</taxon>
    </lineage>
</organism>
<dbReference type="InterPro" id="IPR010992">
    <property type="entry name" value="IHF-like_DNA-bd_dom_sf"/>
</dbReference>
<dbReference type="EMBL" id="BLAM01000191">
    <property type="protein sequence ID" value="GET06972.1"/>
    <property type="molecule type" value="Genomic_DNA"/>
</dbReference>
<dbReference type="CDD" id="cd13832">
    <property type="entry name" value="IHF"/>
    <property type="match status" value="1"/>
</dbReference>
<dbReference type="InterPro" id="IPR000119">
    <property type="entry name" value="Hist_DNA-bd"/>
</dbReference>
<proteinExistence type="inferred from homology"/>
<comment type="caution">
    <text evidence="3">The sequence shown here is derived from an EMBL/GenBank/DDBJ whole genome shotgun (WGS) entry which is preliminary data.</text>
</comment>
<sequence length="106" mass="12009">MTSIDMHKLVSSLNYRVRFSGINITDDECRKIVQTLFSIISSELKDGNSVAIREFGRFTLKKRAGRTIRSNIPALSVEDKLYTIPSKRVVSFKCSPTLLDVVNRKS</sequence>
<dbReference type="GO" id="GO:0030527">
    <property type="term" value="F:structural constituent of chromatin"/>
    <property type="evidence" value="ECO:0007669"/>
    <property type="project" value="InterPro"/>
</dbReference>
<dbReference type="Gene3D" id="4.10.520.10">
    <property type="entry name" value="IHF-like DNA-binding proteins"/>
    <property type="match status" value="1"/>
</dbReference>
<dbReference type="RefSeq" id="WP_172585162.1">
    <property type="nucleotide sequence ID" value="NZ_BLAM01000191.1"/>
</dbReference>